<dbReference type="InterPro" id="IPR025733">
    <property type="entry name" value="PAPs_C"/>
</dbReference>
<feature type="chain" id="PRO_5005122263" description="Purple acid phosphatase" evidence="4">
    <location>
        <begin position="20"/>
        <end position="461"/>
    </location>
</feature>
<feature type="domain" description="Purple acid phosphatase C-terminal" evidence="7">
    <location>
        <begin position="360"/>
        <end position="416"/>
    </location>
</feature>
<keyword evidence="10" id="KW-1185">Reference proteome</keyword>
<evidence type="ECO:0000313" key="10">
    <source>
        <dbReference type="Proteomes" id="UP000001357"/>
    </source>
</evidence>
<gene>
    <name evidence="9" type="ORF">MONBRDRAFT_17752</name>
</gene>
<evidence type="ECO:0000256" key="2">
    <source>
        <dbReference type="ARBA" id="ARBA00022801"/>
    </source>
</evidence>
<dbReference type="Proteomes" id="UP000001357">
    <property type="component" value="Unassembled WGS sequence"/>
</dbReference>
<evidence type="ECO:0000259" key="8">
    <source>
        <dbReference type="Pfam" id="PF16656"/>
    </source>
</evidence>
<dbReference type="RefSeq" id="XP_001743494.1">
    <property type="nucleotide sequence ID" value="XM_001743442.1"/>
</dbReference>
<comment type="similarity">
    <text evidence="4">Belongs to the metallophosphoesterase superfamily. Purple acid phosphatase family.</text>
</comment>
<dbReference type="InParanoid" id="A9URA5"/>
<sequence>MTGRTCLAFVALAVALAAALPLDQDAPTQVHINLGDNEGTSMVVSWITNAATDGYVQFGTDPDHLDSSADQMEKAYRYNFRSTYSPEVYTSGLIHHANMTGLEPNTQYFYRCGGKQGTSTTFNFTTPPPLGSVEEPLYIAMIGDLGQTTDSISTLDHIRADFEAHITVLVGDLSYADSAEQNEPTRNCTQKRWDSWGQIVEPYFAYQPLMVLPGNHEVEQVGPLPATQEQFLAYQSRFRMPSPSSGSNSGNLYYSFNIGPAHYIMLNSYMDFNHSDPQYMWLEEDLRKVDRTVTPWVVCNMHAPWYNSDVHHHDEYEETAMRASMEDLLHQYRVDFVFSGHVHAYERMYPTYNNKTDPTGTTYINIGDGGNREGPAEGYFPQPEWSAYREPVFGHGRLALFNATHAHFTWHKNVDSEPVVSDDVWVIKSESGTRHVGPKFDGGHIKRQYGHKTERAGPILA</sequence>
<keyword evidence="1 4" id="KW-0732">Signal</keyword>
<dbReference type="SUPFAM" id="SSF56300">
    <property type="entry name" value="Metallo-dependent phosphatases"/>
    <property type="match status" value="1"/>
</dbReference>
<evidence type="ECO:0000256" key="3">
    <source>
        <dbReference type="ARBA" id="ARBA00023180"/>
    </source>
</evidence>
<protein>
    <recommendedName>
        <fullName evidence="4">Purple acid phosphatase</fullName>
        <ecNumber evidence="4">3.1.3.2</ecNumber>
    </recommendedName>
</protein>
<evidence type="ECO:0000259" key="7">
    <source>
        <dbReference type="Pfam" id="PF14008"/>
    </source>
</evidence>
<dbReference type="OMA" id="VEHMARN"/>
<feature type="signal peptide" evidence="4">
    <location>
        <begin position="1"/>
        <end position="19"/>
    </location>
</feature>
<dbReference type="InterPro" id="IPR041792">
    <property type="entry name" value="MPP_PAP"/>
</dbReference>
<dbReference type="CDD" id="cd00839">
    <property type="entry name" value="MPP_PAPs"/>
    <property type="match status" value="1"/>
</dbReference>
<dbReference type="eggNOG" id="KOG1378">
    <property type="taxonomic scope" value="Eukaryota"/>
</dbReference>
<evidence type="ECO:0000256" key="1">
    <source>
        <dbReference type="ARBA" id="ARBA00022729"/>
    </source>
</evidence>
<dbReference type="Gene3D" id="3.60.21.10">
    <property type="match status" value="1"/>
</dbReference>
<dbReference type="Pfam" id="PF00149">
    <property type="entry name" value="Metallophos"/>
    <property type="match status" value="1"/>
</dbReference>
<dbReference type="EC" id="3.1.3.2" evidence="4"/>
<proteinExistence type="inferred from homology"/>
<dbReference type="KEGG" id="mbr:MONBRDRAFT_17752"/>
<comment type="catalytic activity">
    <reaction evidence="4">
        <text>a phosphate monoester + H2O = an alcohol + phosphate</text>
        <dbReference type="Rhea" id="RHEA:15017"/>
        <dbReference type="ChEBI" id="CHEBI:15377"/>
        <dbReference type="ChEBI" id="CHEBI:30879"/>
        <dbReference type="ChEBI" id="CHEBI:43474"/>
        <dbReference type="ChEBI" id="CHEBI:67140"/>
        <dbReference type="EC" id="3.1.3.2"/>
    </reaction>
</comment>
<dbReference type="AlphaFoldDB" id="A9URA5"/>
<dbReference type="Gene3D" id="2.60.40.380">
    <property type="entry name" value="Purple acid phosphatase-like, N-terminal"/>
    <property type="match status" value="1"/>
</dbReference>
<keyword evidence="3" id="KW-0325">Glycoprotein</keyword>
<dbReference type="InterPro" id="IPR004843">
    <property type="entry name" value="Calcineurin-like_PHP"/>
</dbReference>
<dbReference type="PANTHER" id="PTHR22953">
    <property type="entry name" value="ACID PHOSPHATASE RELATED"/>
    <property type="match status" value="1"/>
</dbReference>
<dbReference type="EMBL" id="CH991544">
    <property type="protein sequence ID" value="EDQ92208.1"/>
    <property type="molecule type" value="Genomic_DNA"/>
</dbReference>
<evidence type="ECO:0000256" key="4">
    <source>
        <dbReference type="RuleBase" id="RU361203"/>
    </source>
</evidence>
<dbReference type="Pfam" id="PF16656">
    <property type="entry name" value="Pur_ac_phosph_N"/>
    <property type="match status" value="1"/>
</dbReference>
<evidence type="ECO:0000259" key="6">
    <source>
        <dbReference type="Pfam" id="PF00149"/>
    </source>
</evidence>
<reference evidence="9 10" key="1">
    <citation type="journal article" date="2008" name="Nature">
        <title>The genome of the choanoflagellate Monosiga brevicollis and the origin of metazoans.</title>
        <authorList>
            <consortium name="JGI Sequencing"/>
            <person name="King N."/>
            <person name="Westbrook M.J."/>
            <person name="Young S.L."/>
            <person name="Kuo A."/>
            <person name="Abedin M."/>
            <person name="Chapman J."/>
            <person name="Fairclough S."/>
            <person name="Hellsten U."/>
            <person name="Isogai Y."/>
            <person name="Letunic I."/>
            <person name="Marr M."/>
            <person name="Pincus D."/>
            <person name="Putnam N."/>
            <person name="Rokas A."/>
            <person name="Wright K.J."/>
            <person name="Zuzow R."/>
            <person name="Dirks W."/>
            <person name="Good M."/>
            <person name="Goodstein D."/>
            <person name="Lemons D."/>
            <person name="Li W."/>
            <person name="Lyons J.B."/>
            <person name="Morris A."/>
            <person name="Nichols S."/>
            <person name="Richter D.J."/>
            <person name="Salamov A."/>
            <person name="Bork P."/>
            <person name="Lim W.A."/>
            <person name="Manning G."/>
            <person name="Miller W.T."/>
            <person name="McGinnis W."/>
            <person name="Shapiro H."/>
            <person name="Tjian R."/>
            <person name="Grigoriev I.V."/>
            <person name="Rokhsar D."/>
        </authorList>
    </citation>
    <scope>NUCLEOTIDE SEQUENCE [LARGE SCALE GENOMIC DNA]</scope>
    <source>
        <strain evidence="10">MX1 / ATCC 50154</strain>
    </source>
</reference>
<accession>A9URA5</accession>
<dbReference type="Pfam" id="PF14008">
    <property type="entry name" value="Metallophos_C"/>
    <property type="match status" value="1"/>
</dbReference>
<dbReference type="SUPFAM" id="SSF49363">
    <property type="entry name" value="Purple acid phosphatase, N-terminal domain"/>
    <property type="match status" value="1"/>
</dbReference>
<dbReference type="PANTHER" id="PTHR22953:SF153">
    <property type="entry name" value="PURPLE ACID PHOSPHATASE"/>
    <property type="match status" value="1"/>
</dbReference>
<dbReference type="GO" id="GO:0003993">
    <property type="term" value="F:acid phosphatase activity"/>
    <property type="evidence" value="ECO:0000318"/>
    <property type="project" value="GO_Central"/>
</dbReference>
<keyword evidence="2 4" id="KW-0378">Hydrolase</keyword>
<evidence type="ECO:0000256" key="5">
    <source>
        <dbReference type="SAM" id="MobiDB-lite"/>
    </source>
</evidence>
<feature type="domain" description="Calcineurin-like phosphoesterase" evidence="6">
    <location>
        <begin position="139"/>
        <end position="345"/>
    </location>
</feature>
<dbReference type="InterPro" id="IPR015914">
    <property type="entry name" value="PAPs_N"/>
</dbReference>
<dbReference type="InterPro" id="IPR008963">
    <property type="entry name" value="Purple_acid_Pase-like_N"/>
</dbReference>
<feature type="domain" description="Purple acid phosphatase N-terminal" evidence="8">
    <location>
        <begin position="27"/>
        <end position="126"/>
    </location>
</feature>
<dbReference type="InterPro" id="IPR029052">
    <property type="entry name" value="Metallo-depent_PP-like"/>
</dbReference>
<feature type="region of interest" description="Disordered" evidence="5">
    <location>
        <begin position="437"/>
        <end position="461"/>
    </location>
</feature>
<dbReference type="GeneID" id="5888812"/>
<evidence type="ECO:0000313" key="9">
    <source>
        <dbReference type="EMBL" id="EDQ92208.1"/>
    </source>
</evidence>
<organism evidence="9 10">
    <name type="scientific">Monosiga brevicollis</name>
    <name type="common">Choanoflagellate</name>
    <dbReference type="NCBI Taxonomy" id="81824"/>
    <lineage>
        <taxon>Eukaryota</taxon>
        <taxon>Choanoflagellata</taxon>
        <taxon>Craspedida</taxon>
        <taxon>Salpingoecidae</taxon>
        <taxon>Monosiga</taxon>
    </lineage>
</organism>
<dbReference type="InterPro" id="IPR039331">
    <property type="entry name" value="PAPs-like"/>
</dbReference>
<name>A9URA5_MONBE</name>
<dbReference type="GO" id="GO:0046872">
    <property type="term" value="F:metal ion binding"/>
    <property type="evidence" value="ECO:0007669"/>
    <property type="project" value="InterPro"/>
</dbReference>